<sequence>MPVVVAWHYVKYNEDTRLATAQNAARAAGLGIWQDARRVTPWDYRNGQRIETALPANVPSTPETDATVYVTNSGTKYLRKDCGYVDASRTAIPASRAVSAYEPCKVCKP</sequence>
<name>A0A5C6FPF6_9PLAN</name>
<dbReference type="AlphaFoldDB" id="A0A5C6FPF6"/>
<gene>
    <name evidence="1" type="ORF">V7x_36620</name>
</gene>
<reference evidence="1 2" key="1">
    <citation type="submission" date="2019-02" db="EMBL/GenBank/DDBJ databases">
        <title>Deep-cultivation of Planctomycetes and their phenomic and genomic characterization uncovers novel biology.</title>
        <authorList>
            <person name="Wiegand S."/>
            <person name="Jogler M."/>
            <person name="Boedeker C."/>
            <person name="Pinto D."/>
            <person name="Vollmers J."/>
            <person name="Rivas-Marin E."/>
            <person name="Kohn T."/>
            <person name="Peeters S.H."/>
            <person name="Heuer A."/>
            <person name="Rast P."/>
            <person name="Oberbeckmann S."/>
            <person name="Bunk B."/>
            <person name="Jeske O."/>
            <person name="Meyerdierks A."/>
            <person name="Storesund J.E."/>
            <person name="Kallscheuer N."/>
            <person name="Luecker S."/>
            <person name="Lage O.M."/>
            <person name="Pohl T."/>
            <person name="Merkel B.J."/>
            <person name="Hornburger P."/>
            <person name="Mueller R.-W."/>
            <person name="Bruemmer F."/>
            <person name="Labrenz M."/>
            <person name="Spormann A.M."/>
            <person name="Op Den Camp H."/>
            <person name="Overmann J."/>
            <person name="Amann R."/>
            <person name="Jetten M.S.M."/>
            <person name="Mascher T."/>
            <person name="Medema M.H."/>
            <person name="Devos D.P."/>
            <person name="Kaster A.-K."/>
            <person name="Ovreas L."/>
            <person name="Rohde M."/>
            <person name="Galperin M.Y."/>
            <person name="Jogler C."/>
        </authorList>
    </citation>
    <scope>NUCLEOTIDE SEQUENCE [LARGE SCALE GENOMIC DNA]</scope>
    <source>
        <strain evidence="1 2">V7</strain>
    </source>
</reference>
<accession>A0A5C6FPF6</accession>
<proteinExistence type="predicted"/>
<evidence type="ECO:0000313" key="1">
    <source>
        <dbReference type="EMBL" id="TWU61971.1"/>
    </source>
</evidence>
<protein>
    <recommendedName>
        <fullName evidence="3">TNase-like domain-containing protein</fullName>
    </recommendedName>
</protein>
<comment type="caution">
    <text evidence="1">The sequence shown here is derived from an EMBL/GenBank/DDBJ whole genome shotgun (WGS) entry which is preliminary data.</text>
</comment>
<evidence type="ECO:0008006" key="3">
    <source>
        <dbReference type="Google" id="ProtNLM"/>
    </source>
</evidence>
<organism evidence="1 2">
    <name type="scientific">Crateriforma conspicua</name>
    <dbReference type="NCBI Taxonomy" id="2527996"/>
    <lineage>
        <taxon>Bacteria</taxon>
        <taxon>Pseudomonadati</taxon>
        <taxon>Planctomycetota</taxon>
        <taxon>Planctomycetia</taxon>
        <taxon>Planctomycetales</taxon>
        <taxon>Planctomycetaceae</taxon>
        <taxon>Crateriforma</taxon>
    </lineage>
</organism>
<evidence type="ECO:0000313" key="2">
    <source>
        <dbReference type="Proteomes" id="UP000316476"/>
    </source>
</evidence>
<dbReference type="Proteomes" id="UP000316476">
    <property type="component" value="Unassembled WGS sequence"/>
</dbReference>
<dbReference type="EMBL" id="SJPZ01000002">
    <property type="protein sequence ID" value="TWU61971.1"/>
    <property type="molecule type" value="Genomic_DNA"/>
</dbReference>